<evidence type="ECO:0000256" key="2">
    <source>
        <dbReference type="ARBA" id="ARBA00022630"/>
    </source>
</evidence>
<comment type="caution">
    <text evidence="6">The sequence shown here is derived from an EMBL/GenBank/DDBJ whole genome shotgun (WGS) entry which is preliminary data.</text>
</comment>
<dbReference type="PANTHER" id="PTHR43429">
    <property type="entry name" value="PYRIDINE NUCLEOTIDE-DISULFIDE OXIDOREDUCTASE DOMAIN-CONTAINING"/>
    <property type="match status" value="1"/>
</dbReference>
<keyword evidence="2" id="KW-0285">Flavoprotein</keyword>
<dbReference type="GO" id="GO:0016491">
    <property type="term" value="F:oxidoreductase activity"/>
    <property type="evidence" value="ECO:0007669"/>
    <property type="project" value="InterPro"/>
</dbReference>
<evidence type="ECO:0000313" key="7">
    <source>
        <dbReference type="Proteomes" id="UP001165065"/>
    </source>
</evidence>
<reference evidence="7" key="1">
    <citation type="journal article" date="2023" name="Commun. Biol.">
        <title>Genome analysis of Parmales, the sister group of diatoms, reveals the evolutionary specialization of diatoms from phago-mixotrophs to photoautotrophs.</title>
        <authorList>
            <person name="Ban H."/>
            <person name="Sato S."/>
            <person name="Yoshikawa S."/>
            <person name="Yamada K."/>
            <person name="Nakamura Y."/>
            <person name="Ichinomiya M."/>
            <person name="Sato N."/>
            <person name="Blanc-Mathieu R."/>
            <person name="Endo H."/>
            <person name="Kuwata A."/>
            <person name="Ogata H."/>
        </authorList>
    </citation>
    <scope>NUCLEOTIDE SEQUENCE [LARGE SCALE GENOMIC DNA]</scope>
</reference>
<sequence>MLISATSTLKLGKDDDGEDDEGNNHAATHADKFKFSRNVTVEDITEKMFRDKFPGVELVIGRVEGIREDQRIVTVRRGGRCEEIKYWKLCLAVGSSPTLGPFPPSLFSSSPNFLNVIRDANSVRDLRLLLQDPRVRSVAVVGNGGIAMEVVHALTQGGGGTRVEWIVRDKFVGHALLDATAAAFLLPSLGDRMVVEGDREGEGGSEVGEEGKVHEEVDKVQEEEGSASSTPPPQSPPAAKRLKRTAALPNSPPYGSAVGPNWFDKFRAGEEAADPNNSSKPEDVFTFTNAKCACHSCGPGAFCIPMSEPSSNETPVAPPSAKGICPRSRNLKIHYSSLVYASLVNGTLTKSVNLPSSPSPSPPLPPPNQASSAHHLGKSGLVLTDGAFVPCDAVVVACGVEPRAVLDAALGECSAKVRRGRGGKVVVDKFMETNVEGIYAAGDCCEMEAFERESELFHQMDLWSQGRLQGQFAAHCMLGISDDLMSDFCFEMFGHSTYFLTKRVVLLGLYNAQKITKEQINGFVVTERGLLKEGGKNFERVAREGGKDGEDVELEEEEAGGAEGEGGQEGGAAPPFAVEKNVDELEGGIKVLTRVTAGEYTKVVVKGGRIVGAMLVGDSTTLADTFEQVMLSRINVDALGFELLDDAVDIEDYFD</sequence>
<feature type="domain" description="FAD/NAD(P)-binding" evidence="5">
    <location>
        <begin position="381"/>
        <end position="459"/>
    </location>
</feature>
<dbReference type="AlphaFoldDB" id="A0A9W7GL77"/>
<feature type="region of interest" description="Disordered" evidence="4">
    <location>
        <begin position="196"/>
        <end position="256"/>
    </location>
</feature>
<dbReference type="InterPro" id="IPR023753">
    <property type="entry name" value="FAD/NAD-binding_dom"/>
</dbReference>
<gene>
    <name evidence="6" type="ORF">TrCOL_g12724</name>
</gene>
<organism evidence="6 7">
    <name type="scientific">Triparma columacea</name>
    <dbReference type="NCBI Taxonomy" id="722753"/>
    <lineage>
        <taxon>Eukaryota</taxon>
        <taxon>Sar</taxon>
        <taxon>Stramenopiles</taxon>
        <taxon>Ochrophyta</taxon>
        <taxon>Bolidophyceae</taxon>
        <taxon>Parmales</taxon>
        <taxon>Triparmaceae</taxon>
        <taxon>Triparma</taxon>
    </lineage>
</organism>
<protein>
    <recommendedName>
        <fullName evidence="5">FAD/NAD(P)-binding domain-containing protein</fullName>
    </recommendedName>
</protein>
<dbReference type="Pfam" id="PF07992">
    <property type="entry name" value="Pyr_redox_2"/>
    <property type="match status" value="2"/>
</dbReference>
<dbReference type="OrthoDB" id="202203at2759"/>
<dbReference type="InterPro" id="IPR050260">
    <property type="entry name" value="FAD-bd_OxRdtase"/>
</dbReference>
<feature type="compositionally biased region" description="Gly residues" evidence="4">
    <location>
        <begin position="561"/>
        <end position="570"/>
    </location>
</feature>
<comment type="cofactor">
    <cofactor evidence="1">
        <name>FAD</name>
        <dbReference type="ChEBI" id="CHEBI:57692"/>
    </cofactor>
</comment>
<dbReference type="InterPro" id="IPR036188">
    <property type="entry name" value="FAD/NAD-bd_sf"/>
</dbReference>
<evidence type="ECO:0000313" key="6">
    <source>
        <dbReference type="EMBL" id="GMI46007.1"/>
    </source>
</evidence>
<accession>A0A9W7GL77</accession>
<feature type="compositionally biased region" description="Basic and acidic residues" evidence="4">
    <location>
        <begin position="209"/>
        <end position="222"/>
    </location>
</feature>
<dbReference type="EMBL" id="BRYA01000276">
    <property type="protein sequence ID" value="GMI46007.1"/>
    <property type="molecule type" value="Genomic_DNA"/>
</dbReference>
<feature type="region of interest" description="Disordered" evidence="4">
    <location>
        <begin position="1"/>
        <end position="27"/>
    </location>
</feature>
<feature type="region of interest" description="Disordered" evidence="4">
    <location>
        <begin position="353"/>
        <end position="374"/>
    </location>
</feature>
<dbReference type="Proteomes" id="UP001165065">
    <property type="component" value="Unassembled WGS sequence"/>
</dbReference>
<evidence type="ECO:0000256" key="1">
    <source>
        <dbReference type="ARBA" id="ARBA00001974"/>
    </source>
</evidence>
<name>A0A9W7GL77_9STRA</name>
<proteinExistence type="predicted"/>
<dbReference type="Gene3D" id="3.50.50.60">
    <property type="entry name" value="FAD/NAD(P)-binding domain"/>
    <property type="match status" value="2"/>
</dbReference>
<feature type="compositionally biased region" description="Pro residues" evidence="4">
    <location>
        <begin position="357"/>
        <end position="368"/>
    </location>
</feature>
<dbReference type="PANTHER" id="PTHR43429:SF2">
    <property type="entry name" value="PYRIDINE NUCLEOTIDE-DISULFIDE OXIDOREDUCTASE DOMAIN-CONTAINING PROTEIN 1"/>
    <property type="match status" value="1"/>
</dbReference>
<dbReference type="SUPFAM" id="SSF51905">
    <property type="entry name" value="FAD/NAD(P)-binding domain"/>
    <property type="match status" value="1"/>
</dbReference>
<evidence type="ECO:0000256" key="3">
    <source>
        <dbReference type="ARBA" id="ARBA00022827"/>
    </source>
</evidence>
<feature type="domain" description="FAD/NAD(P)-binding" evidence="5">
    <location>
        <begin position="55"/>
        <end position="183"/>
    </location>
</feature>
<keyword evidence="7" id="KW-1185">Reference proteome</keyword>
<keyword evidence="3" id="KW-0274">FAD</keyword>
<feature type="compositionally biased region" description="Acidic residues" evidence="4">
    <location>
        <begin position="550"/>
        <end position="560"/>
    </location>
</feature>
<evidence type="ECO:0000259" key="5">
    <source>
        <dbReference type="Pfam" id="PF07992"/>
    </source>
</evidence>
<feature type="region of interest" description="Disordered" evidence="4">
    <location>
        <begin position="542"/>
        <end position="574"/>
    </location>
</feature>
<evidence type="ECO:0000256" key="4">
    <source>
        <dbReference type="SAM" id="MobiDB-lite"/>
    </source>
</evidence>